<sequence>MEASNTTNISLNQTGCATTDTVAETIIKTVAQCALLLASLVGNALVILVIYRVKSMRTTVNYFLMNMAVSDLIIPAVVLPRDILETSSGSVAWRLNGGLGVATCKFVYFLSDITPSVSVLSLVFMTCDRFCAVAFPFKASLIPSAVRRSLIAITWLVSMAFFAPYFYSFELVPGENGDVFCRLTWGDRIHIIFITVICLTFIVIPFALLASIYTAILVILYRNRGTGEEMERERKRREKVNKTVMKLALAIVLLFALCWGPYNGVIFTIAFVWQNKIPRTCSFSTIWFIARYLAYSTSALNPLVLFALNENYRNGLKRVLGIRRSAGNDETTSRYLRRKDKRKPSDLRMVTSASLLKSCDASKTATDSL</sequence>
<dbReference type="GO" id="GO:0016020">
    <property type="term" value="C:membrane"/>
    <property type="evidence" value="ECO:0007669"/>
    <property type="project" value="UniProtKB-SubCell"/>
</dbReference>
<dbReference type="InterPro" id="IPR017452">
    <property type="entry name" value="GPCR_Rhodpsn_7TM"/>
</dbReference>
<feature type="transmembrane region" description="Helical" evidence="9">
    <location>
        <begin position="189"/>
        <end position="222"/>
    </location>
</feature>
<dbReference type="PANTHER" id="PTHR24243">
    <property type="entry name" value="G-PROTEIN COUPLED RECEPTOR"/>
    <property type="match status" value="1"/>
</dbReference>
<evidence type="ECO:0000256" key="6">
    <source>
        <dbReference type="ARBA" id="ARBA00023170"/>
    </source>
</evidence>
<comment type="similarity">
    <text evidence="8">Belongs to the G-protein coupled receptor 1 family.</text>
</comment>
<feature type="domain" description="G-protein coupled receptors family 1 profile" evidence="10">
    <location>
        <begin position="42"/>
        <end position="305"/>
    </location>
</feature>
<dbReference type="Proteomes" id="UP000001593">
    <property type="component" value="Unassembled WGS sequence"/>
</dbReference>
<dbReference type="STRING" id="45351.A7RN36"/>
<evidence type="ECO:0000313" key="12">
    <source>
        <dbReference type="Proteomes" id="UP000001593"/>
    </source>
</evidence>
<dbReference type="SMART" id="SM01381">
    <property type="entry name" value="7TM_GPCR_Srsx"/>
    <property type="match status" value="1"/>
</dbReference>
<evidence type="ECO:0000256" key="3">
    <source>
        <dbReference type="ARBA" id="ARBA00022989"/>
    </source>
</evidence>
<keyword evidence="4 8" id="KW-0297">G-protein coupled receptor</keyword>
<comment type="subcellular location">
    <subcellularLocation>
        <location evidence="1">Membrane</location>
        <topology evidence="1">Multi-pass membrane protein</topology>
    </subcellularLocation>
</comment>
<dbReference type="Gene3D" id="1.20.1070.10">
    <property type="entry name" value="Rhodopsin 7-helix transmembrane proteins"/>
    <property type="match status" value="1"/>
</dbReference>
<evidence type="ECO:0000256" key="7">
    <source>
        <dbReference type="ARBA" id="ARBA00023224"/>
    </source>
</evidence>
<evidence type="ECO:0000256" key="9">
    <source>
        <dbReference type="SAM" id="Phobius"/>
    </source>
</evidence>
<dbReference type="PROSITE" id="PS00237">
    <property type="entry name" value="G_PROTEIN_RECEP_F1_1"/>
    <property type="match status" value="1"/>
</dbReference>
<feature type="transmembrane region" description="Helical" evidence="9">
    <location>
        <begin position="149"/>
        <end position="169"/>
    </location>
</feature>
<dbReference type="SUPFAM" id="SSF81321">
    <property type="entry name" value="Family A G protein-coupled receptor-like"/>
    <property type="match status" value="1"/>
</dbReference>
<keyword evidence="3 9" id="KW-1133">Transmembrane helix</keyword>
<feature type="transmembrane region" description="Helical" evidence="9">
    <location>
        <begin position="33"/>
        <end position="53"/>
    </location>
</feature>
<evidence type="ECO:0000256" key="8">
    <source>
        <dbReference type="RuleBase" id="RU000688"/>
    </source>
</evidence>
<feature type="transmembrane region" description="Helical" evidence="9">
    <location>
        <begin position="285"/>
        <end position="308"/>
    </location>
</feature>
<dbReference type="eggNOG" id="KOG3656">
    <property type="taxonomic scope" value="Eukaryota"/>
</dbReference>
<evidence type="ECO:0000259" key="10">
    <source>
        <dbReference type="PROSITE" id="PS50262"/>
    </source>
</evidence>
<evidence type="ECO:0000256" key="2">
    <source>
        <dbReference type="ARBA" id="ARBA00022692"/>
    </source>
</evidence>
<dbReference type="KEGG" id="nve:5519166"/>
<dbReference type="PROSITE" id="PS50262">
    <property type="entry name" value="G_PROTEIN_RECEP_F1_2"/>
    <property type="match status" value="1"/>
</dbReference>
<keyword evidence="5 9" id="KW-0472">Membrane</keyword>
<feature type="transmembrane region" description="Helical" evidence="9">
    <location>
        <begin position="243"/>
        <end position="273"/>
    </location>
</feature>
<feature type="transmembrane region" description="Helical" evidence="9">
    <location>
        <begin position="59"/>
        <end position="79"/>
    </location>
</feature>
<dbReference type="AlphaFoldDB" id="A7RN36"/>
<organism evidence="11 12">
    <name type="scientific">Nematostella vectensis</name>
    <name type="common">Starlet sea anemone</name>
    <dbReference type="NCBI Taxonomy" id="45351"/>
    <lineage>
        <taxon>Eukaryota</taxon>
        <taxon>Metazoa</taxon>
        <taxon>Cnidaria</taxon>
        <taxon>Anthozoa</taxon>
        <taxon>Hexacorallia</taxon>
        <taxon>Actiniaria</taxon>
        <taxon>Edwardsiidae</taxon>
        <taxon>Nematostella</taxon>
    </lineage>
</organism>
<evidence type="ECO:0000256" key="4">
    <source>
        <dbReference type="ARBA" id="ARBA00023040"/>
    </source>
</evidence>
<dbReference type="InParanoid" id="A7RN36"/>
<proteinExistence type="inferred from homology"/>
<accession>A7RN36</accession>
<keyword evidence="2 8" id="KW-0812">Transmembrane</keyword>
<name>A7RN36_NEMVE</name>
<reference evidence="11 12" key="1">
    <citation type="journal article" date="2007" name="Science">
        <title>Sea anemone genome reveals ancestral eumetazoan gene repertoire and genomic organization.</title>
        <authorList>
            <person name="Putnam N.H."/>
            <person name="Srivastava M."/>
            <person name="Hellsten U."/>
            <person name="Dirks B."/>
            <person name="Chapman J."/>
            <person name="Salamov A."/>
            <person name="Terry A."/>
            <person name="Shapiro H."/>
            <person name="Lindquist E."/>
            <person name="Kapitonov V.V."/>
            <person name="Jurka J."/>
            <person name="Genikhovich G."/>
            <person name="Grigoriev I.V."/>
            <person name="Lucas S.M."/>
            <person name="Steele R.E."/>
            <person name="Finnerty J.R."/>
            <person name="Technau U."/>
            <person name="Martindale M.Q."/>
            <person name="Rokhsar D.S."/>
        </authorList>
    </citation>
    <scope>NUCLEOTIDE SEQUENCE [LARGE SCALE GENOMIC DNA]</scope>
    <source>
        <strain evidence="12">CH2 X CH6</strain>
    </source>
</reference>
<evidence type="ECO:0000256" key="5">
    <source>
        <dbReference type="ARBA" id="ARBA00023136"/>
    </source>
</evidence>
<dbReference type="Pfam" id="PF00001">
    <property type="entry name" value="7tm_1"/>
    <property type="match status" value="1"/>
</dbReference>
<keyword evidence="12" id="KW-1185">Reference proteome</keyword>
<evidence type="ECO:0000313" key="11">
    <source>
        <dbReference type="EMBL" id="EDO47067.1"/>
    </source>
</evidence>
<dbReference type="PANTHER" id="PTHR24243:SF208">
    <property type="entry name" value="PYROKININ-1 RECEPTOR"/>
    <property type="match status" value="1"/>
</dbReference>
<dbReference type="EMBL" id="DS469522">
    <property type="protein sequence ID" value="EDO47067.1"/>
    <property type="molecule type" value="Genomic_DNA"/>
</dbReference>
<feature type="transmembrane region" description="Helical" evidence="9">
    <location>
        <begin position="117"/>
        <end position="137"/>
    </location>
</feature>
<dbReference type="GO" id="GO:0004930">
    <property type="term" value="F:G protein-coupled receptor activity"/>
    <property type="evidence" value="ECO:0007669"/>
    <property type="project" value="UniProtKB-KW"/>
</dbReference>
<dbReference type="CDD" id="cd00637">
    <property type="entry name" value="7tm_classA_rhodopsin-like"/>
    <property type="match status" value="1"/>
</dbReference>
<keyword evidence="7 8" id="KW-0807">Transducer</keyword>
<protein>
    <recommendedName>
        <fullName evidence="10">G-protein coupled receptors family 1 profile domain-containing protein</fullName>
    </recommendedName>
</protein>
<dbReference type="InterPro" id="IPR000276">
    <property type="entry name" value="GPCR_Rhodpsn"/>
</dbReference>
<dbReference type="PhylomeDB" id="A7RN36"/>
<evidence type="ECO:0000256" key="1">
    <source>
        <dbReference type="ARBA" id="ARBA00004141"/>
    </source>
</evidence>
<dbReference type="FunCoup" id="A7RN36">
    <property type="interactions" value="188"/>
</dbReference>
<dbReference type="HOGENOM" id="CLU_009579_6_0_1"/>
<dbReference type="PRINTS" id="PR00237">
    <property type="entry name" value="GPCRRHODOPSN"/>
</dbReference>
<dbReference type="OMA" id="HENETYC"/>
<gene>
    <name evidence="11" type="ORF">NEMVEDRAFT_v1g199560</name>
</gene>
<keyword evidence="6 8" id="KW-0675">Receptor</keyword>